<feature type="signal peptide" evidence="1">
    <location>
        <begin position="1"/>
        <end position="23"/>
    </location>
</feature>
<organism evidence="2 3">
    <name type="scientific">Herbidospora galbida</name>
    <dbReference type="NCBI Taxonomy" id="2575442"/>
    <lineage>
        <taxon>Bacteria</taxon>
        <taxon>Bacillati</taxon>
        <taxon>Actinomycetota</taxon>
        <taxon>Actinomycetes</taxon>
        <taxon>Streptosporangiales</taxon>
        <taxon>Streptosporangiaceae</taxon>
        <taxon>Herbidospora</taxon>
    </lineage>
</organism>
<evidence type="ECO:0000313" key="2">
    <source>
        <dbReference type="EMBL" id="TKK88795.1"/>
    </source>
</evidence>
<evidence type="ECO:0000313" key="3">
    <source>
        <dbReference type="Proteomes" id="UP000308705"/>
    </source>
</evidence>
<proteinExistence type="predicted"/>
<dbReference type="PROSITE" id="PS51257">
    <property type="entry name" value="PROKAR_LIPOPROTEIN"/>
    <property type="match status" value="1"/>
</dbReference>
<gene>
    <name evidence="2" type="ORF">FDA94_11965</name>
</gene>
<evidence type="ECO:0000256" key="1">
    <source>
        <dbReference type="SAM" id="SignalP"/>
    </source>
</evidence>
<dbReference type="Proteomes" id="UP000308705">
    <property type="component" value="Unassembled WGS sequence"/>
</dbReference>
<keyword evidence="1" id="KW-0732">Signal</keyword>
<sequence>MIRFRLLGLAATALVLTACGAAAAPGPVHTGLTAADVVRELSEHGMDAHLGVTYQEEGVTGASFQADAIAVTGKGGGPADLATGGLIQVFADETSAAGQPRETSEHTYQVGNVLLRMAEAVPEQDARRYRTALEEILRQG</sequence>
<dbReference type="RefSeq" id="WP_137247134.1">
    <property type="nucleotide sequence ID" value="NZ_SZQA01000009.1"/>
</dbReference>
<accession>A0A4U3MHG9</accession>
<dbReference type="OrthoDB" id="3540329at2"/>
<dbReference type="EMBL" id="SZQA01000009">
    <property type="protein sequence ID" value="TKK88795.1"/>
    <property type="molecule type" value="Genomic_DNA"/>
</dbReference>
<feature type="chain" id="PRO_5020767999" evidence="1">
    <location>
        <begin position="24"/>
        <end position="140"/>
    </location>
</feature>
<dbReference type="AlphaFoldDB" id="A0A4U3MHG9"/>
<protein>
    <submittedName>
        <fullName evidence="2">Uncharacterized protein</fullName>
    </submittedName>
</protein>
<reference evidence="2 3" key="1">
    <citation type="submission" date="2019-04" db="EMBL/GenBank/DDBJ databases">
        <title>Herbidospora sp. NEAU-GS14.nov., a novel actinomycete isolated from soil.</title>
        <authorList>
            <person name="Han L."/>
        </authorList>
    </citation>
    <scope>NUCLEOTIDE SEQUENCE [LARGE SCALE GENOMIC DNA]</scope>
    <source>
        <strain evidence="2 3">NEAU-GS14</strain>
    </source>
</reference>
<keyword evidence="3" id="KW-1185">Reference proteome</keyword>
<name>A0A4U3MHG9_9ACTN</name>
<comment type="caution">
    <text evidence="2">The sequence shown here is derived from an EMBL/GenBank/DDBJ whole genome shotgun (WGS) entry which is preliminary data.</text>
</comment>